<protein>
    <recommendedName>
        <fullName evidence="4">3-dehydroquinate dehydratase</fullName>
        <shortName evidence="4">3-dehydroquinase</shortName>
        <ecNumber evidence="4">4.2.1.10</ecNumber>
    </recommendedName>
    <alternativeName>
        <fullName evidence="4">Type I DHQase</fullName>
    </alternativeName>
    <alternativeName>
        <fullName evidence="4">Type I dehydroquinase</fullName>
        <shortName evidence="4">DHQ1</shortName>
    </alternativeName>
</protein>
<evidence type="ECO:0000256" key="1">
    <source>
        <dbReference type="ARBA" id="ARBA00001864"/>
    </source>
</evidence>
<dbReference type="HOGENOM" id="CLU_064444_0_0_6"/>
<comment type="subunit">
    <text evidence="4">Homodimer.</text>
</comment>
<dbReference type="PROSITE" id="PS01028">
    <property type="entry name" value="DEHYDROQUINASE_I"/>
    <property type="match status" value="1"/>
</dbReference>
<keyword evidence="6" id="KW-1185">Reference proteome</keyword>
<dbReference type="InterPro" id="IPR018508">
    <property type="entry name" value="3-dehydroquinate_DH_AS"/>
</dbReference>
<evidence type="ECO:0000313" key="6">
    <source>
        <dbReference type="Proteomes" id="UP000019028"/>
    </source>
</evidence>
<dbReference type="KEGG" id="sod:Sant_3743"/>
<keyword evidence="4" id="KW-0028">Amino-acid biosynthesis</keyword>
<feature type="binding site" evidence="4">
    <location>
        <position position="140"/>
    </location>
    <ligand>
        <name>3-dehydroquinate</name>
        <dbReference type="ChEBI" id="CHEBI:32364"/>
    </ligand>
</feature>
<dbReference type="SUPFAM" id="SSF51569">
    <property type="entry name" value="Aldolase"/>
    <property type="match status" value="1"/>
</dbReference>
<comment type="catalytic activity">
    <reaction evidence="1 4">
        <text>3-dehydroquinate = 3-dehydroshikimate + H2O</text>
        <dbReference type="Rhea" id="RHEA:21096"/>
        <dbReference type="ChEBI" id="CHEBI:15377"/>
        <dbReference type="ChEBI" id="CHEBI:16630"/>
        <dbReference type="ChEBI" id="CHEBI:32364"/>
        <dbReference type="EC" id="4.2.1.10"/>
    </reaction>
</comment>
<dbReference type="PANTHER" id="PTHR43699:SF1">
    <property type="entry name" value="3-DEHYDROQUINATE DEHYDRATASE"/>
    <property type="match status" value="1"/>
</dbReference>
<dbReference type="PANTHER" id="PTHR43699">
    <property type="entry name" value="3-DEHYDROQUINATE DEHYDRATASE"/>
    <property type="match status" value="1"/>
</dbReference>
<gene>
    <name evidence="4" type="primary">aroD</name>
    <name evidence="5" type="ORF">Sant_3743</name>
</gene>
<comment type="pathway">
    <text evidence="4">Metabolic intermediate biosynthesis; chorismate biosynthesis; chorismate from D-erythrose 4-phosphate and phosphoenolpyruvate: step 3/7.</text>
</comment>
<accession>W0I2R0</accession>
<dbReference type="PATRIC" id="fig|1239307.3.peg.4143"/>
<keyword evidence="4" id="KW-0057">Aromatic amino acid biosynthesis</keyword>
<feature type="binding site" evidence="4">
    <location>
        <begin position="104"/>
        <end position="106"/>
    </location>
    <ligand>
        <name>3-dehydroquinate</name>
        <dbReference type="ChEBI" id="CHEBI:32364"/>
    </ligand>
</feature>
<keyword evidence="3 4" id="KW-0704">Schiff base</keyword>
<evidence type="ECO:0000256" key="3">
    <source>
        <dbReference type="ARBA" id="ARBA00023270"/>
    </source>
</evidence>
<feature type="active site" description="Proton donor/acceptor" evidence="4">
    <location>
        <position position="201"/>
    </location>
</feature>
<dbReference type="GO" id="GO:0003855">
    <property type="term" value="F:3-dehydroquinate dehydratase activity"/>
    <property type="evidence" value="ECO:0007669"/>
    <property type="project" value="UniProtKB-UniRule"/>
</dbReference>
<comment type="caution">
    <text evidence="4">Lacks conserved residue(s) required for the propagation of feature annotation.</text>
</comment>
<dbReference type="GO" id="GO:0009073">
    <property type="term" value="P:aromatic amino acid family biosynthetic process"/>
    <property type="evidence" value="ECO:0007669"/>
    <property type="project" value="UniProtKB-KW"/>
</dbReference>
<feature type="active site" description="Schiff-base intermediate with substrate" evidence="4">
    <location>
        <position position="228"/>
    </location>
</feature>
<dbReference type="InterPro" id="IPR050146">
    <property type="entry name" value="Type-I_3-dehydroquinase"/>
</dbReference>
<dbReference type="Gene3D" id="3.20.20.70">
    <property type="entry name" value="Aldolase class I"/>
    <property type="match status" value="1"/>
</dbReference>
<evidence type="ECO:0000256" key="2">
    <source>
        <dbReference type="ARBA" id="ARBA00023239"/>
    </source>
</evidence>
<feature type="binding site" evidence="4">
    <location>
        <position position="290"/>
    </location>
    <ligand>
        <name>3-dehydroquinate</name>
        <dbReference type="ChEBI" id="CHEBI:32364"/>
    </ligand>
</feature>
<dbReference type="InterPro" id="IPR013785">
    <property type="entry name" value="Aldolase_TIM"/>
</dbReference>
<feature type="binding site" evidence="4">
    <location>
        <position position="294"/>
    </location>
    <ligand>
        <name>3-dehydroquinate</name>
        <dbReference type="ChEBI" id="CHEBI:32364"/>
    </ligand>
</feature>
<sequence>MAGSALLLNGLAARNAGGVTAKGHPAPVAEGIAAAATGGHPAPVAKRGSVSAGGSGQVKTLQIKNITIGAGRPKIVVPIVAGNADEALARADALARRRDIAVVELRIDALPPVRDPSTIAALSRQIYARLPQHIVLLTFRTQAEGGLRALTDPAYGDLYVTLLREGQMDLLDVEMMREREIVTRLVSQAHRAGVGVVMSNHDFHATPPQAEIVRRLRQQQALGADILKIAVMPRDGGDALRLMNATWEMFSRYAERPLLTMAMGSRGVVTRLAGELTGSALTFGKVGGASAPGQIDAAALHSTLNTIHQAVVQGS</sequence>
<dbReference type="HAMAP" id="MF_00214">
    <property type="entry name" value="AroD"/>
    <property type="match status" value="1"/>
</dbReference>
<comment type="similarity">
    <text evidence="4">Belongs to the type-I 3-dehydroquinase family.</text>
</comment>
<dbReference type="AlphaFoldDB" id="W0I2R0"/>
<dbReference type="FunFam" id="3.20.20.70:FF:000047">
    <property type="entry name" value="3-dehydroquinate dehydratase"/>
    <property type="match status" value="1"/>
</dbReference>
<evidence type="ECO:0000256" key="4">
    <source>
        <dbReference type="HAMAP-Rule" id="MF_00214"/>
    </source>
</evidence>
<dbReference type="InterPro" id="IPR001381">
    <property type="entry name" value="DHquinase_I"/>
</dbReference>
<evidence type="ECO:0000313" key="5">
    <source>
        <dbReference type="EMBL" id="AHF78723.1"/>
    </source>
</evidence>
<dbReference type="EMBL" id="CP006569">
    <property type="protein sequence ID" value="AHF78723.1"/>
    <property type="molecule type" value="Genomic_DNA"/>
</dbReference>
<dbReference type="GO" id="GO:0008652">
    <property type="term" value="P:amino acid biosynthetic process"/>
    <property type="evidence" value="ECO:0007669"/>
    <property type="project" value="UniProtKB-KW"/>
</dbReference>
<name>W0I2R0_9GAMM</name>
<comment type="function">
    <text evidence="4">Involved in the third step of the chorismate pathway, which leads to the biosynthesis of aromatic amino acids. Catalyzes the cis-dehydration of 3-dehydroquinate (DHQ) and introduces the first double bond of the aromatic ring to yield 3-dehydroshikimate.</text>
</comment>
<feature type="binding site" evidence="4">
    <location>
        <position position="271"/>
    </location>
    <ligand>
        <name>3-dehydroquinate</name>
        <dbReference type="ChEBI" id="CHEBI:32364"/>
    </ligand>
</feature>
<dbReference type="NCBIfam" id="TIGR01093">
    <property type="entry name" value="aroD"/>
    <property type="match status" value="1"/>
</dbReference>
<dbReference type="Proteomes" id="UP000019028">
    <property type="component" value="Chromosome"/>
</dbReference>
<reference evidence="5 6" key="1">
    <citation type="journal article" date="2014" name="Genome Biol. Evol.">
        <title>Genome degeneration and adaptation in a nascent stage of symbiosis.</title>
        <authorList>
            <person name="Oakeson K.F."/>
            <person name="Gil R."/>
            <person name="Clayton A.L."/>
            <person name="Dunn D.M."/>
            <person name="von Niederhausern A.C."/>
            <person name="Hamil C."/>
            <person name="Aoyagi A."/>
            <person name="Duval B."/>
            <person name="Baca A."/>
            <person name="Silva F.J."/>
            <person name="Vallier A."/>
            <person name="Jackson D.G."/>
            <person name="Latorre A."/>
            <person name="Weiss R.B."/>
            <person name="Heddi A."/>
            <person name="Moya A."/>
            <person name="Dale C."/>
        </authorList>
    </citation>
    <scope>NUCLEOTIDE SEQUENCE [LARGE SCALE GENOMIC DNA]</scope>
    <source>
        <strain evidence="5 6">HS1</strain>
    </source>
</reference>
<organism evidence="5 6">
    <name type="scientific">Sodalis praecaptivus</name>
    <dbReference type="NCBI Taxonomy" id="1239307"/>
    <lineage>
        <taxon>Bacteria</taxon>
        <taxon>Pseudomonadati</taxon>
        <taxon>Pseudomonadota</taxon>
        <taxon>Gammaproteobacteria</taxon>
        <taxon>Enterobacterales</taxon>
        <taxon>Bruguierivoracaceae</taxon>
        <taxon>Sodalis</taxon>
    </lineage>
</organism>
<proteinExistence type="inferred from homology"/>
<dbReference type="GO" id="GO:0046279">
    <property type="term" value="P:3,4-dihydroxybenzoate biosynthetic process"/>
    <property type="evidence" value="ECO:0007669"/>
    <property type="project" value="TreeGrafter"/>
</dbReference>
<dbReference type="UniPathway" id="UPA00053">
    <property type="reaction ID" value="UER00086"/>
</dbReference>
<dbReference type="Pfam" id="PF01487">
    <property type="entry name" value="DHquinase_I"/>
    <property type="match status" value="1"/>
</dbReference>
<dbReference type="CDD" id="cd00502">
    <property type="entry name" value="DHQase_I"/>
    <property type="match status" value="1"/>
</dbReference>
<keyword evidence="2 4" id="KW-0456">Lyase</keyword>
<dbReference type="EC" id="4.2.1.10" evidence="4"/>
<dbReference type="GO" id="GO:0009423">
    <property type="term" value="P:chorismate biosynthetic process"/>
    <property type="evidence" value="ECO:0007669"/>
    <property type="project" value="UniProtKB-UniRule"/>
</dbReference>